<dbReference type="InterPro" id="IPR036291">
    <property type="entry name" value="NAD(P)-bd_dom_sf"/>
</dbReference>
<reference evidence="3 4" key="1">
    <citation type="submission" date="2019-03" db="EMBL/GenBank/DDBJ databases">
        <title>Genomic Encyclopedia of Type Strains, Phase IV (KMG-IV): sequencing the most valuable type-strain genomes for metagenomic binning, comparative biology and taxonomic classification.</title>
        <authorList>
            <person name="Goeker M."/>
        </authorList>
    </citation>
    <scope>NUCLEOTIDE SEQUENCE [LARGE SCALE GENOMIC DNA]</scope>
    <source>
        <strain evidence="3 4">DSM 24179</strain>
    </source>
</reference>
<name>A0A4R2GFK0_9BACT</name>
<evidence type="ECO:0000313" key="3">
    <source>
        <dbReference type="EMBL" id="TCO06069.1"/>
    </source>
</evidence>
<dbReference type="PANTHER" id="PTHR43000">
    <property type="entry name" value="DTDP-D-GLUCOSE 4,6-DEHYDRATASE-RELATED"/>
    <property type="match status" value="1"/>
</dbReference>
<protein>
    <submittedName>
        <fullName evidence="3">Nucleoside-diphosphate-sugar epimerase</fullName>
    </submittedName>
</protein>
<dbReference type="PRINTS" id="PR01713">
    <property type="entry name" value="NUCEPIMERASE"/>
</dbReference>
<dbReference type="AlphaFoldDB" id="A0A4R2GFK0"/>
<dbReference type="InterPro" id="IPR001509">
    <property type="entry name" value="Epimerase_deHydtase"/>
</dbReference>
<dbReference type="Proteomes" id="UP000295221">
    <property type="component" value="Unassembled WGS sequence"/>
</dbReference>
<dbReference type="OrthoDB" id="9810015at2"/>
<dbReference type="Gene3D" id="3.40.50.720">
    <property type="entry name" value="NAD(P)-binding Rossmann-like Domain"/>
    <property type="match status" value="1"/>
</dbReference>
<gene>
    <name evidence="3" type="ORF">EV194_11451</name>
</gene>
<evidence type="ECO:0000259" key="2">
    <source>
        <dbReference type="Pfam" id="PF01370"/>
    </source>
</evidence>
<dbReference type="RefSeq" id="WP_132434859.1">
    <property type="nucleotide sequence ID" value="NZ_SLWK01000014.1"/>
</dbReference>
<sequence length="314" mass="35647">MKILVTGIVGFIGSHLAERLISHNHEVVGFDNFSEYYPVSLKRLNQDDLRSPLISIVRGDLRNPGDFKKLPRDIDCIFHLAAQPGISSTVAFEDYLSNNVIATQNLINFAQSLDNLQMFVNVSTSSVYGIVATRQEHEAPEPVSWYGVTKLAAEQLVMTQYRLNRLNACSLRLYSVYGPRERPDKLFTRLIACGLMQEEFPLFEGSENHLRSFTYVGDIVDGMVAAIENMKQVNGKIINLGSEEEKSTAEGIETVERILHKKIEIKKMPPRSGDQLRTHANIKLAKEILNYMPSTTLQEGLEKQVQWYQQKFMH</sequence>
<dbReference type="EMBL" id="SLWK01000014">
    <property type="protein sequence ID" value="TCO06069.1"/>
    <property type="molecule type" value="Genomic_DNA"/>
</dbReference>
<evidence type="ECO:0000256" key="1">
    <source>
        <dbReference type="ARBA" id="ARBA00007637"/>
    </source>
</evidence>
<proteinExistence type="inferred from homology"/>
<feature type="domain" description="NAD-dependent epimerase/dehydratase" evidence="2">
    <location>
        <begin position="3"/>
        <end position="241"/>
    </location>
</feature>
<accession>A0A4R2GFK0</accession>
<evidence type="ECO:0000313" key="4">
    <source>
        <dbReference type="Proteomes" id="UP000295221"/>
    </source>
</evidence>
<keyword evidence="4" id="KW-1185">Reference proteome</keyword>
<comment type="caution">
    <text evidence="3">The sequence shown here is derived from an EMBL/GenBank/DDBJ whole genome shotgun (WGS) entry which is preliminary data.</text>
</comment>
<organism evidence="3 4">
    <name type="scientific">Natronoflexus pectinivorans</name>
    <dbReference type="NCBI Taxonomy" id="682526"/>
    <lineage>
        <taxon>Bacteria</taxon>
        <taxon>Pseudomonadati</taxon>
        <taxon>Bacteroidota</taxon>
        <taxon>Bacteroidia</taxon>
        <taxon>Marinilabiliales</taxon>
        <taxon>Marinilabiliaceae</taxon>
        <taxon>Natronoflexus</taxon>
    </lineage>
</organism>
<comment type="similarity">
    <text evidence="1">Belongs to the NAD(P)-dependent epimerase/dehydratase family.</text>
</comment>
<dbReference type="Pfam" id="PF01370">
    <property type="entry name" value="Epimerase"/>
    <property type="match status" value="1"/>
</dbReference>
<dbReference type="SUPFAM" id="SSF51735">
    <property type="entry name" value="NAD(P)-binding Rossmann-fold domains"/>
    <property type="match status" value="1"/>
</dbReference>